<evidence type="ECO:0000313" key="2">
    <source>
        <dbReference type="Proteomes" id="UP001055115"/>
    </source>
</evidence>
<reference evidence="1 2" key="1">
    <citation type="submission" date="2022-03" db="EMBL/GenBank/DDBJ databases">
        <title>Genome data of Colletotrichum spp.</title>
        <authorList>
            <person name="Utami Y.D."/>
            <person name="Hiruma K."/>
        </authorList>
    </citation>
    <scope>NUCLEOTIDE SEQUENCE [LARGE SCALE GENOMIC DNA]</scope>
    <source>
        <strain evidence="1 2">MAFF 239500</strain>
    </source>
</reference>
<dbReference type="AlphaFoldDB" id="A0AA37LD32"/>
<sequence>MSPLTQARQPDALLLQLTSFEHSKPLLLPKWAADKQSNALPHHAANLQGQVRFLQSCPAAARRAREPLLEISRK</sequence>
<keyword evidence="2" id="KW-1185">Reference proteome</keyword>
<proteinExistence type="predicted"/>
<gene>
    <name evidence="1" type="ORF">ColSpa_05310</name>
</gene>
<comment type="caution">
    <text evidence="1">The sequence shown here is derived from an EMBL/GenBank/DDBJ whole genome shotgun (WGS) entry which is preliminary data.</text>
</comment>
<protein>
    <submittedName>
        <fullName evidence="1">Uncharacterized protein</fullName>
    </submittedName>
</protein>
<dbReference type="Proteomes" id="UP001055115">
    <property type="component" value="Unassembled WGS sequence"/>
</dbReference>
<dbReference type="EMBL" id="BQXU01000011">
    <property type="protein sequence ID" value="GKT45129.1"/>
    <property type="molecule type" value="Genomic_DNA"/>
</dbReference>
<dbReference type="GeneID" id="73326112"/>
<evidence type="ECO:0000313" key="1">
    <source>
        <dbReference type="EMBL" id="GKT45129.1"/>
    </source>
</evidence>
<name>A0AA37LD32_9PEZI</name>
<dbReference type="RefSeq" id="XP_049127479.1">
    <property type="nucleotide sequence ID" value="XM_049271522.1"/>
</dbReference>
<organism evidence="1 2">
    <name type="scientific">Colletotrichum spaethianum</name>
    <dbReference type="NCBI Taxonomy" id="700344"/>
    <lineage>
        <taxon>Eukaryota</taxon>
        <taxon>Fungi</taxon>
        <taxon>Dikarya</taxon>
        <taxon>Ascomycota</taxon>
        <taxon>Pezizomycotina</taxon>
        <taxon>Sordariomycetes</taxon>
        <taxon>Hypocreomycetidae</taxon>
        <taxon>Glomerellales</taxon>
        <taxon>Glomerellaceae</taxon>
        <taxon>Colletotrichum</taxon>
        <taxon>Colletotrichum spaethianum species complex</taxon>
    </lineage>
</organism>
<accession>A0AA37LD32</accession>